<keyword evidence="3" id="KW-1185">Reference proteome</keyword>
<evidence type="ECO:0000313" key="2">
    <source>
        <dbReference type="EMBL" id="ENV97919.1"/>
    </source>
</evidence>
<organism evidence="2 3">
    <name type="scientific">Acinetobacter bereziniae LMG 1003 = CIP 70.12</name>
    <dbReference type="NCBI Taxonomy" id="981324"/>
    <lineage>
        <taxon>Bacteria</taxon>
        <taxon>Pseudomonadati</taxon>
        <taxon>Pseudomonadota</taxon>
        <taxon>Gammaproteobacteria</taxon>
        <taxon>Moraxellales</taxon>
        <taxon>Moraxellaceae</taxon>
        <taxon>Acinetobacter</taxon>
    </lineage>
</organism>
<gene>
    <name evidence="2" type="ORF">F938_01329</name>
</gene>
<dbReference type="HOGENOM" id="CLU_073308_3_0_6"/>
<dbReference type="PATRIC" id="fig|1217650.3.peg.1303"/>
<reference evidence="2 3" key="1">
    <citation type="submission" date="2013-02" db="EMBL/GenBank/DDBJ databases">
        <title>The Genome Sequence of Acinetobacter bereziniae CIP 70.12.</title>
        <authorList>
            <consortium name="The Broad Institute Genome Sequencing Platform"/>
            <consortium name="The Broad Institute Genome Sequencing Center for Infectious Disease"/>
            <person name="Cerqueira G."/>
            <person name="Feldgarden M."/>
            <person name="Courvalin P."/>
            <person name="Perichon B."/>
            <person name="Grillot-Courvalin C."/>
            <person name="Clermont D."/>
            <person name="Rocha E."/>
            <person name="Yoon E.-J."/>
            <person name="Nemec A."/>
            <person name="Walker B."/>
            <person name="Young S.K."/>
            <person name="Zeng Q."/>
            <person name="Gargeya S."/>
            <person name="Fitzgerald M."/>
            <person name="Haas B."/>
            <person name="Abouelleil A."/>
            <person name="Alvarado L."/>
            <person name="Arachchi H.M."/>
            <person name="Berlin A.M."/>
            <person name="Chapman S.B."/>
            <person name="Dewar J."/>
            <person name="Goldberg J."/>
            <person name="Griggs A."/>
            <person name="Gujja S."/>
            <person name="Hansen M."/>
            <person name="Howarth C."/>
            <person name="Imamovic A."/>
            <person name="Larimer J."/>
            <person name="McCowan C."/>
            <person name="Murphy C."/>
            <person name="Neiman D."/>
            <person name="Pearson M."/>
            <person name="Priest M."/>
            <person name="Roberts A."/>
            <person name="Saif S."/>
            <person name="Shea T."/>
            <person name="Sisk P."/>
            <person name="Sykes S."/>
            <person name="Wortman J."/>
            <person name="Nusbaum C."/>
            <person name="Birren B."/>
        </authorList>
    </citation>
    <scope>NUCLEOTIDE SEQUENCE [LARGE SCALE GENOMIC DNA]</scope>
    <source>
        <strain evidence="2 3">CIP 70.12</strain>
    </source>
</reference>
<sequence>MIFVQIFPMILSNICSLIAKQIERSKVSSVGIAFIDSTKLAVCRNKRINQHRVLTDSASREKSSVDWFYSFKLHLICDQVGQFVSYCITTGNVDDRKVLPDLVQSSKLKGKLFGDRGYIGENWKVRLAEMGVQLITRIKRNMKPQALDPLDRAVLRKRGIIESPFNLMKSQFDLEHTRHRSKIGLLTTIFSALMLYALLLVKDDNSEIQQILAPLKLKSFKPNSRYF</sequence>
<dbReference type="InterPro" id="IPR025668">
    <property type="entry name" value="Tnp_DDE_dom"/>
</dbReference>
<dbReference type="EMBL" id="APQG01000018">
    <property type="protein sequence ID" value="ENV97919.1"/>
    <property type="molecule type" value="Genomic_DNA"/>
</dbReference>
<dbReference type="NCBIfam" id="NF033520">
    <property type="entry name" value="transpos_IS982"/>
    <property type="match status" value="1"/>
</dbReference>
<protein>
    <recommendedName>
        <fullName evidence="1">Transposase DDE domain-containing protein</fullName>
    </recommendedName>
</protein>
<evidence type="ECO:0000259" key="1">
    <source>
        <dbReference type="Pfam" id="PF13612"/>
    </source>
</evidence>
<dbReference type="Pfam" id="PF13612">
    <property type="entry name" value="DDE_Tnp_1_3"/>
    <property type="match status" value="1"/>
</dbReference>
<feature type="domain" description="Transposase DDE" evidence="1">
    <location>
        <begin position="29"/>
        <end position="181"/>
    </location>
</feature>
<dbReference type="Proteomes" id="UP000013251">
    <property type="component" value="Unassembled WGS sequence"/>
</dbReference>
<evidence type="ECO:0000313" key="3">
    <source>
        <dbReference type="Proteomes" id="UP000013251"/>
    </source>
</evidence>
<accession>N9ESP5</accession>
<dbReference type="AlphaFoldDB" id="N9ESP5"/>
<comment type="caution">
    <text evidence="2">The sequence shown here is derived from an EMBL/GenBank/DDBJ whole genome shotgun (WGS) entry which is preliminary data.</text>
</comment>
<proteinExistence type="predicted"/>
<name>N9ESP5_ACIBZ</name>